<dbReference type="GO" id="GO:0070006">
    <property type="term" value="F:metalloaminopeptidase activity"/>
    <property type="evidence" value="ECO:0007669"/>
    <property type="project" value="UniProtKB-UniRule"/>
</dbReference>
<dbReference type="GO" id="GO:0004239">
    <property type="term" value="F:initiator methionyl aminopeptidase activity"/>
    <property type="evidence" value="ECO:0007669"/>
    <property type="project" value="UniProtKB-UniRule"/>
</dbReference>
<dbReference type="InterPro" id="IPR002467">
    <property type="entry name" value="Pept_M24A_MAP1"/>
</dbReference>
<evidence type="ECO:0000256" key="4">
    <source>
        <dbReference type="ARBA" id="ARBA00022723"/>
    </source>
</evidence>
<comment type="cofactor">
    <cofactor evidence="6">
        <name>Co(2+)</name>
        <dbReference type="ChEBI" id="CHEBI:48828"/>
    </cofactor>
    <cofactor evidence="6">
        <name>Zn(2+)</name>
        <dbReference type="ChEBI" id="CHEBI:29105"/>
    </cofactor>
    <cofactor evidence="6">
        <name>Mn(2+)</name>
        <dbReference type="ChEBI" id="CHEBI:29035"/>
    </cofactor>
    <cofactor evidence="6">
        <name>Fe(2+)</name>
        <dbReference type="ChEBI" id="CHEBI:29033"/>
    </cofactor>
    <text evidence="6">Binds 2 divalent metal cations per subunit. Has a high-affinity and a low affinity metal-binding site. The true nature of the physiological cofactor is under debate. The enzyme is active with cobalt, zinc, manganese or divalent iron ions. Most likely, methionine aminopeptidases function as mononuclear Fe(2+)-metalloproteases under physiological conditions, and the catalytically relevant metal-binding site has been assigned to the histidine-containing high-affinity site.</text>
</comment>
<feature type="binding site" evidence="6">
    <location>
        <position position="168"/>
    </location>
    <ligand>
        <name>a divalent metal cation</name>
        <dbReference type="ChEBI" id="CHEBI:60240"/>
        <label>2</label>
        <note>catalytic</note>
    </ligand>
</feature>
<feature type="binding site" evidence="6">
    <location>
        <position position="201"/>
    </location>
    <ligand>
        <name>a divalent metal cation</name>
        <dbReference type="ChEBI" id="CHEBI:60240"/>
        <label>2</label>
        <note>catalytic</note>
    </ligand>
</feature>
<dbReference type="EC" id="3.4.11.18" evidence="6 7"/>
<sequence length="247" mass="27299">MIPIKTSEEIKIMREGGRVLAKIMEELKSKAKPGISTQELNQLTEELVFKYGVKPAFKGYQGFPAVLCTSINEEIVHSAPSKRRLMEGDIVSLDLGILYKGFYLDMAITVPVGRISPEAGRLIRITKKALKRAISRVKPGKHIGDISQAVESYVEGQGFNVVRQLCGHGIGRKLHEAPEIPNFGKRHKGPELKPGMVLAIEPMVTMGDWKLKKSKDGFGFETIDGFLSAHFEQTVAVTEKGEVLTKL</sequence>
<keyword evidence="4 6" id="KW-0479">Metal-binding</keyword>
<dbReference type="PANTHER" id="PTHR43330">
    <property type="entry name" value="METHIONINE AMINOPEPTIDASE"/>
    <property type="match status" value="1"/>
</dbReference>
<dbReference type="STRING" id="1802000.A3A94_02295"/>
<dbReference type="SUPFAM" id="SSF55920">
    <property type="entry name" value="Creatinase/aminopeptidase"/>
    <property type="match status" value="1"/>
</dbReference>
<dbReference type="CDD" id="cd01086">
    <property type="entry name" value="MetAP1"/>
    <property type="match status" value="1"/>
</dbReference>
<evidence type="ECO:0000313" key="10">
    <source>
        <dbReference type="Proteomes" id="UP000178787"/>
    </source>
</evidence>
<dbReference type="GO" id="GO:0046872">
    <property type="term" value="F:metal ion binding"/>
    <property type="evidence" value="ECO:0007669"/>
    <property type="project" value="UniProtKB-UniRule"/>
</dbReference>
<dbReference type="PRINTS" id="PR00599">
    <property type="entry name" value="MAPEPTIDASE"/>
</dbReference>
<feature type="binding site" evidence="6">
    <location>
        <position position="94"/>
    </location>
    <ligand>
        <name>a divalent metal cation</name>
        <dbReference type="ChEBI" id="CHEBI:60240"/>
        <label>1</label>
    </ligand>
</feature>
<keyword evidence="2 6" id="KW-0031">Aminopeptidase</keyword>
<dbReference type="AlphaFoldDB" id="A0A1G2FM01"/>
<accession>A0A1G2FM01</accession>
<comment type="catalytic activity">
    <reaction evidence="6 7">
        <text>Release of N-terminal amino acids, preferentially methionine, from peptides and arylamides.</text>
        <dbReference type="EC" id="3.4.11.18"/>
    </reaction>
</comment>
<dbReference type="Gene3D" id="3.90.230.10">
    <property type="entry name" value="Creatinase/methionine aminopeptidase superfamily"/>
    <property type="match status" value="1"/>
</dbReference>
<gene>
    <name evidence="6" type="primary">map</name>
    <name evidence="9" type="ORF">A3A94_02295</name>
</gene>
<evidence type="ECO:0000313" key="9">
    <source>
        <dbReference type="EMBL" id="OGZ38842.1"/>
    </source>
</evidence>
<comment type="subunit">
    <text evidence="6">Monomer.</text>
</comment>
<organism evidence="9 10">
    <name type="scientific">Candidatus Portnoybacteria bacterium RIFCSPLOWO2_01_FULL_43_11</name>
    <dbReference type="NCBI Taxonomy" id="1802000"/>
    <lineage>
        <taxon>Bacteria</taxon>
        <taxon>Candidatus Portnoyibacteriota</taxon>
    </lineage>
</organism>
<dbReference type="PANTHER" id="PTHR43330:SF27">
    <property type="entry name" value="METHIONINE AMINOPEPTIDASE"/>
    <property type="match status" value="1"/>
</dbReference>
<dbReference type="GO" id="GO:0006508">
    <property type="term" value="P:proteolysis"/>
    <property type="evidence" value="ECO:0007669"/>
    <property type="project" value="UniProtKB-KW"/>
</dbReference>
<comment type="similarity">
    <text evidence="6">Belongs to the peptidase M24A family. Methionine aminopeptidase type 1 subfamily.</text>
</comment>
<comment type="caution">
    <text evidence="9">The sequence shown here is derived from an EMBL/GenBank/DDBJ whole genome shotgun (WGS) entry which is preliminary data.</text>
</comment>
<feature type="binding site" evidence="6">
    <location>
        <position position="77"/>
    </location>
    <ligand>
        <name>substrate</name>
    </ligand>
</feature>
<protein>
    <recommendedName>
        <fullName evidence="6 7">Methionine aminopeptidase</fullName>
        <shortName evidence="6">MAP</shortName>
        <shortName evidence="6">MetAP</shortName>
        <ecNumber evidence="6 7">3.4.11.18</ecNumber>
    </recommendedName>
    <alternativeName>
        <fullName evidence="6">Peptidase M</fullName>
    </alternativeName>
</protein>
<feature type="binding site" evidence="6">
    <location>
        <position position="105"/>
    </location>
    <ligand>
        <name>a divalent metal cation</name>
        <dbReference type="ChEBI" id="CHEBI:60240"/>
        <label>2</label>
        <note>catalytic</note>
    </ligand>
</feature>
<dbReference type="EMBL" id="MHNE01000008">
    <property type="protein sequence ID" value="OGZ38842.1"/>
    <property type="molecule type" value="Genomic_DNA"/>
</dbReference>
<evidence type="ECO:0000256" key="1">
    <source>
        <dbReference type="ARBA" id="ARBA00002521"/>
    </source>
</evidence>
<dbReference type="Pfam" id="PF00557">
    <property type="entry name" value="Peptidase_M24"/>
    <property type="match status" value="1"/>
</dbReference>
<dbReference type="NCBIfam" id="TIGR00500">
    <property type="entry name" value="met_pdase_I"/>
    <property type="match status" value="1"/>
</dbReference>
<comment type="function">
    <text evidence="1 6">Removes the N-terminal methionine from nascent proteins. The N-terminal methionine is often cleaved when the second residue in the primary sequence is small and uncharged (Met-Ala-, Cys, Gly, Pro, Ser, Thr, or Val). Requires deformylation of the N(alpha)-formylated initiator methionine before it can be hydrolyzed.</text>
</comment>
<evidence type="ECO:0000256" key="6">
    <source>
        <dbReference type="HAMAP-Rule" id="MF_01974"/>
    </source>
</evidence>
<feature type="binding site" evidence="6">
    <location>
        <position position="232"/>
    </location>
    <ligand>
        <name>a divalent metal cation</name>
        <dbReference type="ChEBI" id="CHEBI:60240"/>
        <label>2</label>
        <note>catalytic</note>
    </ligand>
</feature>
<dbReference type="GO" id="GO:0005829">
    <property type="term" value="C:cytosol"/>
    <property type="evidence" value="ECO:0007669"/>
    <property type="project" value="TreeGrafter"/>
</dbReference>
<dbReference type="InterPro" id="IPR036005">
    <property type="entry name" value="Creatinase/aminopeptidase-like"/>
</dbReference>
<dbReference type="HAMAP" id="MF_01974">
    <property type="entry name" value="MetAP_1"/>
    <property type="match status" value="1"/>
</dbReference>
<keyword evidence="3 6" id="KW-0645">Protease</keyword>
<dbReference type="InterPro" id="IPR000994">
    <property type="entry name" value="Pept_M24"/>
</dbReference>
<name>A0A1G2FM01_9BACT</name>
<evidence type="ECO:0000256" key="3">
    <source>
        <dbReference type="ARBA" id="ARBA00022670"/>
    </source>
</evidence>
<reference evidence="9 10" key="1">
    <citation type="journal article" date="2016" name="Nat. Commun.">
        <title>Thousands of microbial genomes shed light on interconnected biogeochemical processes in an aquifer system.</title>
        <authorList>
            <person name="Anantharaman K."/>
            <person name="Brown C.T."/>
            <person name="Hug L.A."/>
            <person name="Sharon I."/>
            <person name="Castelle C.J."/>
            <person name="Probst A.J."/>
            <person name="Thomas B.C."/>
            <person name="Singh A."/>
            <person name="Wilkins M.J."/>
            <person name="Karaoz U."/>
            <person name="Brodie E.L."/>
            <person name="Williams K.H."/>
            <person name="Hubbard S.S."/>
            <person name="Banfield J.F."/>
        </authorList>
    </citation>
    <scope>NUCLEOTIDE SEQUENCE [LARGE SCALE GENOMIC DNA]</scope>
</reference>
<feature type="binding site" evidence="6">
    <location>
        <position position="105"/>
    </location>
    <ligand>
        <name>a divalent metal cation</name>
        <dbReference type="ChEBI" id="CHEBI:60240"/>
        <label>1</label>
    </ligand>
</feature>
<feature type="domain" description="Peptidase M24" evidence="8">
    <location>
        <begin position="12"/>
        <end position="239"/>
    </location>
</feature>
<keyword evidence="5 6" id="KW-0378">Hydrolase</keyword>
<dbReference type="InterPro" id="IPR001714">
    <property type="entry name" value="Pept_M24_MAP"/>
</dbReference>
<feature type="binding site" evidence="6">
    <location>
        <position position="232"/>
    </location>
    <ligand>
        <name>a divalent metal cation</name>
        <dbReference type="ChEBI" id="CHEBI:60240"/>
        <label>1</label>
    </ligand>
</feature>
<evidence type="ECO:0000256" key="5">
    <source>
        <dbReference type="ARBA" id="ARBA00022801"/>
    </source>
</evidence>
<feature type="binding site" evidence="6">
    <location>
        <position position="175"/>
    </location>
    <ligand>
        <name>substrate</name>
    </ligand>
</feature>
<evidence type="ECO:0000256" key="7">
    <source>
        <dbReference type="RuleBase" id="RU003653"/>
    </source>
</evidence>
<evidence type="ECO:0000259" key="8">
    <source>
        <dbReference type="Pfam" id="PF00557"/>
    </source>
</evidence>
<evidence type="ECO:0000256" key="2">
    <source>
        <dbReference type="ARBA" id="ARBA00022438"/>
    </source>
</evidence>
<dbReference type="Proteomes" id="UP000178787">
    <property type="component" value="Unassembled WGS sequence"/>
</dbReference>
<proteinExistence type="inferred from homology"/>